<evidence type="ECO:0000313" key="5">
    <source>
        <dbReference type="EMBL" id="TMQ68578.1"/>
    </source>
</evidence>
<dbReference type="Pfam" id="PF00005">
    <property type="entry name" value="ABC_tran"/>
    <property type="match status" value="1"/>
</dbReference>
<comment type="caution">
    <text evidence="5">The sequence shown here is derived from an EMBL/GenBank/DDBJ whole genome shotgun (WGS) entry which is preliminary data.</text>
</comment>
<proteinExistence type="predicted"/>
<evidence type="ECO:0000256" key="3">
    <source>
        <dbReference type="ARBA" id="ARBA00022840"/>
    </source>
</evidence>
<organism evidence="5 6">
    <name type="scientific">Eiseniibacteriota bacterium</name>
    <dbReference type="NCBI Taxonomy" id="2212470"/>
    <lineage>
        <taxon>Bacteria</taxon>
        <taxon>Candidatus Eiseniibacteriota</taxon>
    </lineage>
</organism>
<keyword evidence="2" id="KW-0547">Nucleotide-binding</keyword>
<dbReference type="SUPFAM" id="SSF52540">
    <property type="entry name" value="P-loop containing nucleoside triphosphate hydrolases"/>
    <property type="match status" value="1"/>
</dbReference>
<dbReference type="CDD" id="cd03230">
    <property type="entry name" value="ABC_DR_subfamily_A"/>
    <property type="match status" value="1"/>
</dbReference>
<dbReference type="PANTHER" id="PTHR42939:SF1">
    <property type="entry name" value="ABC TRANSPORTER ATP-BINDING PROTEIN ALBC-RELATED"/>
    <property type="match status" value="1"/>
</dbReference>
<gene>
    <name evidence="5" type="ORF">E6K80_14110</name>
</gene>
<dbReference type="EMBL" id="VBPA01000396">
    <property type="protein sequence ID" value="TMQ68578.1"/>
    <property type="molecule type" value="Genomic_DNA"/>
</dbReference>
<dbReference type="InterPro" id="IPR027417">
    <property type="entry name" value="P-loop_NTPase"/>
</dbReference>
<dbReference type="Proteomes" id="UP000319836">
    <property type="component" value="Unassembled WGS sequence"/>
</dbReference>
<dbReference type="InterPro" id="IPR051782">
    <property type="entry name" value="ABC_Transporter_VariousFunc"/>
</dbReference>
<protein>
    <submittedName>
        <fullName evidence="5">ABC transporter ATP-binding protein</fullName>
    </submittedName>
</protein>
<dbReference type="GO" id="GO:0016887">
    <property type="term" value="F:ATP hydrolysis activity"/>
    <property type="evidence" value="ECO:0007669"/>
    <property type="project" value="InterPro"/>
</dbReference>
<dbReference type="PANTHER" id="PTHR42939">
    <property type="entry name" value="ABC TRANSPORTER ATP-BINDING PROTEIN ALBC-RELATED"/>
    <property type="match status" value="1"/>
</dbReference>
<dbReference type="GO" id="GO:0005524">
    <property type="term" value="F:ATP binding"/>
    <property type="evidence" value="ECO:0007669"/>
    <property type="project" value="UniProtKB-KW"/>
</dbReference>
<evidence type="ECO:0000256" key="1">
    <source>
        <dbReference type="ARBA" id="ARBA00022448"/>
    </source>
</evidence>
<evidence type="ECO:0000256" key="2">
    <source>
        <dbReference type="ARBA" id="ARBA00022741"/>
    </source>
</evidence>
<evidence type="ECO:0000259" key="4">
    <source>
        <dbReference type="PROSITE" id="PS50893"/>
    </source>
</evidence>
<dbReference type="SMART" id="SM00382">
    <property type="entry name" value="AAA"/>
    <property type="match status" value="1"/>
</dbReference>
<accession>A0A538TY91</accession>
<dbReference type="InterPro" id="IPR003439">
    <property type="entry name" value="ABC_transporter-like_ATP-bd"/>
</dbReference>
<feature type="domain" description="ABC transporter" evidence="4">
    <location>
        <begin position="2"/>
        <end position="233"/>
    </location>
</feature>
<dbReference type="InterPro" id="IPR003593">
    <property type="entry name" value="AAA+_ATPase"/>
</dbReference>
<name>A0A538TY91_UNCEI</name>
<evidence type="ECO:0000313" key="6">
    <source>
        <dbReference type="Proteomes" id="UP000319836"/>
    </source>
</evidence>
<dbReference type="Gene3D" id="3.40.50.300">
    <property type="entry name" value="P-loop containing nucleotide triphosphate hydrolases"/>
    <property type="match status" value="1"/>
</dbReference>
<keyword evidence="3 5" id="KW-0067">ATP-binding</keyword>
<dbReference type="AlphaFoldDB" id="A0A538TY91"/>
<dbReference type="PROSITE" id="PS50893">
    <property type="entry name" value="ABC_TRANSPORTER_2"/>
    <property type="match status" value="1"/>
</dbReference>
<keyword evidence="1" id="KW-0813">Transport</keyword>
<sequence length="255" mass="27724">MIRLRDLAKSYGNQPAVRGISLEIPNGQLVGLLGPNGAGKTTTIRMMTGMLAPTSGTAEIEGADVVKDPLAVKRAVGYVPESGAVFEALTGQEYLRFVASLYAIPEAEVDARIGRFAQFFELDPPTLRKPLSSYSKGMRQKVVITSALLHHPRVVLFDEPLNGLDANAALSFKTLFTTLAREGKTIIYCSHILDVVERVCDRVVIIHQGLIVADGTARELEAQTGETSLERVFNRLTGTENLLARAEEFARALSQ</sequence>
<reference evidence="5 6" key="1">
    <citation type="journal article" date="2019" name="Nat. Microbiol.">
        <title>Mediterranean grassland soil C-N compound turnover is dependent on rainfall and depth, and is mediated by genomically divergent microorganisms.</title>
        <authorList>
            <person name="Diamond S."/>
            <person name="Andeer P.F."/>
            <person name="Li Z."/>
            <person name="Crits-Christoph A."/>
            <person name="Burstein D."/>
            <person name="Anantharaman K."/>
            <person name="Lane K.R."/>
            <person name="Thomas B.C."/>
            <person name="Pan C."/>
            <person name="Northen T.R."/>
            <person name="Banfield J.F."/>
        </authorList>
    </citation>
    <scope>NUCLEOTIDE SEQUENCE [LARGE SCALE GENOMIC DNA]</scope>
    <source>
        <strain evidence="5">WS_10</strain>
    </source>
</reference>